<dbReference type="Proteomes" id="UP001596977">
    <property type="component" value="Unassembled WGS sequence"/>
</dbReference>
<dbReference type="RefSeq" id="WP_264945261.1">
    <property type="nucleotide sequence ID" value="NZ_JAPDRA010000007.1"/>
</dbReference>
<organism evidence="3 4">
    <name type="scientific">Sphingomonas canadensis</name>
    <dbReference type="NCBI Taxonomy" id="1219257"/>
    <lineage>
        <taxon>Bacteria</taxon>
        <taxon>Pseudomonadati</taxon>
        <taxon>Pseudomonadota</taxon>
        <taxon>Alphaproteobacteria</taxon>
        <taxon>Sphingomonadales</taxon>
        <taxon>Sphingomonadaceae</taxon>
        <taxon>Sphingomonas</taxon>
    </lineage>
</organism>
<protein>
    <recommendedName>
        <fullName evidence="5">Copper resistance protein B</fullName>
    </recommendedName>
</protein>
<feature type="compositionally biased region" description="Low complexity" evidence="1">
    <location>
        <begin position="59"/>
        <end position="83"/>
    </location>
</feature>
<feature type="compositionally biased region" description="Basic and acidic residues" evidence="1">
    <location>
        <begin position="100"/>
        <end position="110"/>
    </location>
</feature>
<evidence type="ECO:0000313" key="3">
    <source>
        <dbReference type="EMBL" id="MFD0947473.1"/>
    </source>
</evidence>
<evidence type="ECO:0008006" key="5">
    <source>
        <dbReference type="Google" id="ProtNLM"/>
    </source>
</evidence>
<feature type="signal peptide" evidence="2">
    <location>
        <begin position="1"/>
        <end position="24"/>
    </location>
</feature>
<name>A0ABW3H7J9_9SPHN</name>
<evidence type="ECO:0000256" key="1">
    <source>
        <dbReference type="SAM" id="MobiDB-lite"/>
    </source>
</evidence>
<keyword evidence="2" id="KW-0732">Signal</keyword>
<dbReference type="EMBL" id="JBHTJG010000007">
    <property type="protein sequence ID" value="MFD0947473.1"/>
    <property type="molecule type" value="Genomic_DNA"/>
</dbReference>
<feature type="chain" id="PRO_5046793442" description="Copper resistance protein B" evidence="2">
    <location>
        <begin position="25"/>
        <end position="110"/>
    </location>
</feature>
<keyword evidence="4" id="KW-1185">Reference proteome</keyword>
<gene>
    <name evidence="3" type="ORF">ACFQ1E_14070</name>
</gene>
<feature type="region of interest" description="Disordered" evidence="1">
    <location>
        <begin position="24"/>
        <end position="110"/>
    </location>
</feature>
<evidence type="ECO:0000256" key="2">
    <source>
        <dbReference type="SAM" id="SignalP"/>
    </source>
</evidence>
<sequence>MSLLKPALAAALLAAPLAVAPAFAQDHQHDGQTAPAPQTPQPNAPCPMMKGMMGGQPGGTMPMPKDGGAAPAPGASSMPMAPDKMANMPCLAKPATAPEPPHDHDHPSGQ</sequence>
<comment type="caution">
    <text evidence="3">The sequence shown here is derived from an EMBL/GenBank/DDBJ whole genome shotgun (WGS) entry which is preliminary data.</text>
</comment>
<accession>A0ABW3H7J9</accession>
<proteinExistence type="predicted"/>
<reference evidence="4" key="1">
    <citation type="journal article" date="2019" name="Int. J. Syst. Evol. Microbiol.">
        <title>The Global Catalogue of Microorganisms (GCM) 10K type strain sequencing project: providing services to taxonomists for standard genome sequencing and annotation.</title>
        <authorList>
            <consortium name="The Broad Institute Genomics Platform"/>
            <consortium name="The Broad Institute Genome Sequencing Center for Infectious Disease"/>
            <person name="Wu L."/>
            <person name="Ma J."/>
        </authorList>
    </citation>
    <scope>NUCLEOTIDE SEQUENCE [LARGE SCALE GENOMIC DNA]</scope>
    <source>
        <strain evidence="4">CCUG 62982</strain>
    </source>
</reference>
<evidence type="ECO:0000313" key="4">
    <source>
        <dbReference type="Proteomes" id="UP001596977"/>
    </source>
</evidence>